<dbReference type="InterPro" id="IPR048147">
    <property type="entry name" value="CBO0543-like"/>
</dbReference>
<evidence type="ECO:0000313" key="3">
    <source>
        <dbReference type="Proteomes" id="UP001589838"/>
    </source>
</evidence>
<dbReference type="RefSeq" id="WP_335962889.1">
    <property type="nucleotide sequence ID" value="NZ_JAXBLX010000036.1"/>
</dbReference>
<dbReference type="EMBL" id="JBHLUX010000087">
    <property type="protein sequence ID" value="MFC0472761.1"/>
    <property type="molecule type" value="Genomic_DNA"/>
</dbReference>
<keyword evidence="1" id="KW-0472">Membrane</keyword>
<dbReference type="Proteomes" id="UP001589838">
    <property type="component" value="Unassembled WGS sequence"/>
</dbReference>
<dbReference type="NCBIfam" id="NF041644">
    <property type="entry name" value="CBO0543_fam"/>
    <property type="match status" value="1"/>
</dbReference>
<proteinExistence type="predicted"/>
<gene>
    <name evidence="2" type="ORF">ACFFHM_20320</name>
</gene>
<sequence length="131" mass="15393">MHFYHKCKVYVPTMLFAALIGTYLDLFFVEKNLYSFPTRPFPDLFSINIAFTLFVLPIFTAIYIYVLKRVNILIRIGMLLTLSLAVAFFESYSVQLGLFTYSAEWNSIYSSFGYVLFILILWKFHDWMSSS</sequence>
<feature type="transmembrane region" description="Helical" evidence="1">
    <location>
        <begin position="79"/>
        <end position="101"/>
    </location>
</feature>
<feature type="transmembrane region" description="Helical" evidence="1">
    <location>
        <begin position="9"/>
        <end position="29"/>
    </location>
</feature>
<evidence type="ECO:0000256" key="1">
    <source>
        <dbReference type="SAM" id="Phobius"/>
    </source>
</evidence>
<comment type="caution">
    <text evidence="2">The sequence shown here is derived from an EMBL/GenBank/DDBJ whole genome shotgun (WGS) entry which is preliminary data.</text>
</comment>
<protein>
    <submittedName>
        <fullName evidence="2">CBO0543 family protein</fullName>
    </submittedName>
</protein>
<name>A0ABV6KHH2_9BACI</name>
<organism evidence="2 3">
    <name type="scientific">Halalkalibacter kiskunsagensis</name>
    <dbReference type="NCBI Taxonomy" id="1548599"/>
    <lineage>
        <taxon>Bacteria</taxon>
        <taxon>Bacillati</taxon>
        <taxon>Bacillota</taxon>
        <taxon>Bacilli</taxon>
        <taxon>Bacillales</taxon>
        <taxon>Bacillaceae</taxon>
        <taxon>Halalkalibacter</taxon>
    </lineage>
</organism>
<feature type="transmembrane region" description="Helical" evidence="1">
    <location>
        <begin position="107"/>
        <end position="124"/>
    </location>
</feature>
<feature type="transmembrane region" description="Helical" evidence="1">
    <location>
        <begin position="49"/>
        <end position="67"/>
    </location>
</feature>
<accession>A0ABV6KHH2</accession>
<reference evidence="2 3" key="1">
    <citation type="submission" date="2024-09" db="EMBL/GenBank/DDBJ databases">
        <authorList>
            <person name="Sun Q."/>
            <person name="Mori K."/>
        </authorList>
    </citation>
    <scope>NUCLEOTIDE SEQUENCE [LARGE SCALE GENOMIC DNA]</scope>
    <source>
        <strain evidence="2 3">NCAIM B.02610</strain>
    </source>
</reference>
<keyword evidence="1" id="KW-1133">Transmembrane helix</keyword>
<evidence type="ECO:0000313" key="2">
    <source>
        <dbReference type="EMBL" id="MFC0472761.1"/>
    </source>
</evidence>
<keyword evidence="1" id="KW-0812">Transmembrane</keyword>
<keyword evidence="3" id="KW-1185">Reference proteome</keyword>